<keyword evidence="2" id="KW-1134">Transmembrane beta strand</keyword>
<accession>A0A1Y1CP73</accession>
<name>A0A1Y1CP73_9BACT</name>
<dbReference type="SUPFAM" id="SSF56954">
    <property type="entry name" value="Outer membrane efflux proteins (OEP)"/>
    <property type="match status" value="1"/>
</dbReference>
<dbReference type="Pfam" id="PF02321">
    <property type="entry name" value="OEP"/>
    <property type="match status" value="2"/>
</dbReference>
<feature type="signal peptide" evidence="2">
    <location>
        <begin position="1"/>
        <end position="23"/>
    </location>
</feature>
<dbReference type="InterPro" id="IPR003423">
    <property type="entry name" value="OMP_efflux"/>
</dbReference>
<dbReference type="InterPro" id="IPR010131">
    <property type="entry name" value="MdtP/NodT-like"/>
</dbReference>
<reference evidence="5" key="2">
    <citation type="journal article" date="2020" name="Antonie Van Leeuwenhoek">
        <title>Labilibaculum antarcticum sp. nov., a novel facultative anaerobic, psychrotorelant bacterium isolated from marine sediment of Antarctica.</title>
        <authorList>
            <person name="Watanabe M."/>
            <person name="Kojima H."/>
            <person name="Fukui M."/>
        </authorList>
    </citation>
    <scope>NUCLEOTIDE SEQUENCE [LARGE SCALE GENOMIC DNA]</scope>
    <source>
        <strain evidence="5">SPP2</strain>
    </source>
</reference>
<dbReference type="NCBIfam" id="TIGR01845">
    <property type="entry name" value="outer_NodT"/>
    <property type="match status" value="1"/>
</dbReference>
<dbReference type="GO" id="GO:0005886">
    <property type="term" value="C:plasma membrane"/>
    <property type="evidence" value="ECO:0007669"/>
    <property type="project" value="UniProtKB-SubCell"/>
</dbReference>
<dbReference type="Gene3D" id="2.20.200.10">
    <property type="entry name" value="Outer membrane efflux proteins (OEP)"/>
    <property type="match status" value="1"/>
</dbReference>
<dbReference type="AlphaFoldDB" id="A0A1Y1CP73"/>
<dbReference type="Proteomes" id="UP000218267">
    <property type="component" value="Chromosome"/>
</dbReference>
<keyword evidence="5" id="KW-1185">Reference proteome</keyword>
<dbReference type="PROSITE" id="PS51257">
    <property type="entry name" value="PROKAR_LIPOPROTEIN"/>
    <property type="match status" value="1"/>
</dbReference>
<evidence type="ECO:0000256" key="1">
    <source>
        <dbReference type="ARBA" id="ARBA00007613"/>
    </source>
</evidence>
<evidence type="ECO:0000313" key="5">
    <source>
        <dbReference type="Proteomes" id="UP000218267"/>
    </source>
</evidence>
<comment type="subcellular location">
    <subcellularLocation>
        <location evidence="2">Cell membrane</location>
        <topology evidence="2">Lipid-anchor</topology>
    </subcellularLocation>
</comment>
<dbReference type="OrthoDB" id="9770517at2"/>
<dbReference type="KEGG" id="mbas:ALGA_3925"/>
<dbReference type="Gene3D" id="1.20.1600.10">
    <property type="entry name" value="Outer membrane efflux proteins (OEP)"/>
    <property type="match status" value="1"/>
</dbReference>
<dbReference type="PANTHER" id="PTHR30203">
    <property type="entry name" value="OUTER MEMBRANE CATION EFFLUX PROTEIN"/>
    <property type="match status" value="1"/>
</dbReference>
<sequence>MKKRYIILSLVLTAFSLQSCFVAKKYQQPEMETVDQYRNVSTTDSATLASMPWEELFTDANLKSLISKALDNNLDYLMAIERVNAAEAYYKQGKMGYLPSLNMGANGGNYELSDNSLTGISAGGNGPNYENYQLTGTISWEADIWGKIRSNKRASQAGYLQSEAARRAVESSLVGNLASAYFQLIALDAQVSVAKRTVTNRIEGLETMKSLKEAGQVTEAAVKQTEAQLYNTQILLLNLEENVNLLENTLSLLLGQNAGDIVRGKLDDQKVVAELKTGFPAQLLRNRPDVMVAEYGLMNAFELTNVARSNFYPSLSISASAGLESINFDDWFSTSSLFSNVIGNLTQPIFNKRSIRTKYEVAKAQQAEARYNFKKSMLQAGKEVSDALYSYQSEGRKYEIQKMELEALTKAVQYSEELLNNGYENTTYIEVLTARNNALSSEINTIDTKFQQLNTIVELYLSLGGGWSHK</sequence>
<dbReference type="PANTHER" id="PTHR30203:SF33">
    <property type="entry name" value="BLR4455 PROTEIN"/>
    <property type="match status" value="1"/>
</dbReference>
<keyword evidence="2" id="KW-0449">Lipoprotein</keyword>
<organism evidence="4 5">
    <name type="scientific">Labilibaculum antarcticum</name>
    <dbReference type="NCBI Taxonomy" id="1717717"/>
    <lineage>
        <taxon>Bacteria</taxon>
        <taxon>Pseudomonadati</taxon>
        <taxon>Bacteroidota</taxon>
        <taxon>Bacteroidia</taxon>
        <taxon>Marinilabiliales</taxon>
        <taxon>Marinifilaceae</taxon>
        <taxon>Labilibaculum</taxon>
    </lineage>
</organism>
<comment type="similarity">
    <text evidence="1 2">Belongs to the outer membrane factor (OMF) (TC 1.B.17) family.</text>
</comment>
<feature type="coiled-coil region" evidence="3">
    <location>
        <begin position="222"/>
        <end position="256"/>
    </location>
</feature>
<gene>
    <name evidence="4" type="ORF">ALGA_3925</name>
</gene>
<proteinExistence type="inferred from homology"/>
<keyword evidence="2" id="KW-0472">Membrane</keyword>
<keyword evidence="2" id="KW-0732">Signal</keyword>
<reference evidence="4 5" key="1">
    <citation type="journal article" date="2018" name="Mar. Genomics">
        <title>Complete genome sequence of Marinifilaceae bacterium strain SPP2, isolated from the Antarctic marine sediment.</title>
        <authorList>
            <person name="Watanabe M."/>
            <person name="Kojima H."/>
            <person name="Fukui M."/>
        </authorList>
    </citation>
    <scope>NUCLEOTIDE SEQUENCE [LARGE SCALE GENOMIC DNA]</scope>
    <source>
        <strain evidence="4 5">SPP2</strain>
    </source>
</reference>
<keyword evidence="3" id="KW-0175">Coiled coil</keyword>
<dbReference type="EMBL" id="AP018042">
    <property type="protein sequence ID" value="BAX82217.1"/>
    <property type="molecule type" value="Genomic_DNA"/>
</dbReference>
<evidence type="ECO:0000256" key="3">
    <source>
        <dbReference type="SAM" id="Coils"/>
    </source>
</evidence>
<protein>
    <submittedName>
        <fullName evidence="4">Membrane protein</fullName>
    </submittedName>
</protein>
<evidence type="ECO:0000256" key="2">
    <source>
        <dbReference type="RuleBase" id="RU362097"/>
    </source>
</evidence>
<keyword evidence="2" id="KW-0812">Transmembrane</keyword>
<dbReference type="GO" id="GO:0015562">
    <property type="term" value="F:efflux transmembrane transporter activity"/>
    <property type="evidence" value="ECO:0007669"/>
    <property type="project" value="InterPro"/>
</dbReference>
<evidence type="ECO:0000313" key="4">
    <source>
        <dbReference type="EMBL" id="BAX82217.1"/>
    </source>
</evidence>
<keyword evidence="2" id="KW-0564">Palmitate</keyword>
<feature type="chain" id="PRO_5011810845" evidence="2">
    <location>
        <begin position="24"/>
        <end position="470"/>
    </location>
</feature>